<protein>
    <recommendedName>
        <fullName evidence="3">SCP domain-containing protein</fullName>
    </recommendedName>
</protein>
<feature type="signal peptide" evidence="2">
    <location>
        <begin position="1"/>
        <end position="22"/>
    </location>
</feature>
<gene>
    <name evidence="4" type="ORF">QVD17_26698</name>
</gene>
<dbReference type="PROSITE" id="PS01009">
    <property type="entry name" value="CRISP_1"/>
    <property type="match status" value="1"/>
</dbReference>
<dbReference type="PRINTS" id="PR00837">
    <property type="entry name" value="V5TPXLIKE"/>
</dbReference>
<dbReference type="Pfam" id="PF00188">
    <property type="entry name" value="CAP"/>
    <property type="match status" value="1"/>
</dbReference>
<comment type="caution">
    <text evidence="4">The sequence shown here is derived from an EMBL/GenBank/DDBJ whole genome shotgun (WGS) entry which is preliminary data.</text>
</comment>
<dbReference type="SMART" id="SM00198">
    <property type="entry name" value="SCP"/>
    <property type="match status" value="1"/>
</dbReference>
<dbReference type="PANTHER" id="PTHR10334">
    <property type="entry name" value="CYSTEINE-RICH SECRETORY PROTEIN-RELATED"/>
    <property type="match status" value="1"/>
</dbReference>
<dbReference type="AlphaFoldDB" id="A0AAD8K7V0"/>
<evidence type="ECO:0000313" key="4">
    <source>
        <dbReference type="EMBL" id="KAK1417569.1"/>
    </source>
</evidence>
<dbReference type="InterPro" id="IPR001283">
    <property type="entry name" value="CRISP-related"/>
</dbReference>
<dbReference type="InterPro" id="IPR018244">
    <property type="entry name" value="Allrgn_V5/Tpx1_CS"/>
</dbReference>
<sequence>MKNPGHVIMVLAFAIIMAIADAQDSPQEYVNAHNHFRQELNLPPMSWDETVAEYARSYANQRMNDCAMIHTKPPHKYGENLACGPDLNATGVVFFWGREKAWYDYNTNTCEQGKKCGHYTQIVWKDSLKVGCGRVKCTNTPMWYIVCSYFPPGNYIGAKPY</sequence>
<dbReference type="CDD" id="cd05381">
    <property type="entry name" value="CAP_PR-1"/>
    <property type="match status" value="1"/>
</dbReference>
<dbReference type="GO" id="GO:0005576">
    <property type="term" value="C:extracellular region"/>
    <property type="evidence" value="ECO:0007669"/>
    <property type="project" value="InterPro"/>
</dbReference>
<evidence type="ECO:0000256" key="1">
    <source>
        <dbReference type="ARBA" id="ARBA00023265"/>
    </source>
</evidence>
<keyword evidence="1" id="KW-0611">Plant defense</keyword>
<dbReference type="EMBL" id="JAUHHV010000007">
    <property type="protein sequence ID" value="KAK1417569.1"/>
    <property type="molecule type" value="Genomic_DNA"/>
</dbReference>
<name>A0AAD8K7V0_TARER</name>
<dbReference type="PROSITE" id="PS01010">
    <property type="entry name" value="CRISP_2"/>
    <property type="match status" value="1"/>
</dbReference>
<dbReference type="InterPro" id="IPR035940">
    <property type="entry name" value="CAP_sf"/>
</dbReference>
<organism evidence="4 5">
    <name type="scientific">Tagetes erecta</name>
    <name type="common">African marigold</name>
    <dbReference type="NCBI Taxonomy" id="13708"/>
    <lineage>
        <taxon>Eukaryota</taxon>
        <taxon>Viridiplantae</taxon>
        <taxon>Streptophyta</taxon>
        <taxon>Embryophyta</taxon>
        <taxon>Tracheophyta</taxon>
        <taxon>Spermatophyta</taxon>
        <taxon>Magnoliopsida</taxon>
        <taxon>eudicotyledons</taxon>
        <taxon>Gunneridae</taxon>
        <taxon>Pentapetalae</taxon>
        <taxon>asterids</taxon>
        <taxon>campanulids</taxon>
        <taxon>Asterales</taxon>
        <taxon>Asteraceae</taxon>
        <taxon>Asteroideae</taxon>
        <taxon>Heliantheae alliance</taxon>
        <taxon>Tageteae</taxon>
        <taxon>Tagetes</taxon>
    </lineage>
</organism>
<dbReference type="Proteomes" id="UP001229421">
    <property type="component" value="Unassembled WGS sequence"/>
</dbReference>
<keyword evidence="2" id="KW-0732">Signal</keyword>
<dbReference type="Gene3D" id="3.40.33.10">
    <property type="entry name" value="CAP"/>
    <property type="match status" value="1"/>
</dbReference>
<evidence type="ECO:0000259" key="3">
    <source>
        <dbReference type="SMART" id="SM00198"/>
    </source>
</evidence>
<evidence type="ECO:0000256" key="2">
    <source>
        <dbReference type="SAM" id="SignalP"/>
    </source>
</evidence>
<reference evidence="4" key="1">
    <citation type="journal article" date="2023" name="bioRxiv">
        <title>Improved chromosome-level genome assembly for marigold (Tagetes erecta).</title>
        <authorList>
            <person name="Jiang F."/>
            <person name="Yuan L."/>
            <person name="Wang S."/>
            <person name="Wang H."/>
            <person name="Xu D."/>
            <person name="Wang A."/>
            <person name="Fan W."/>
        </authorList>
    </citation>
    <scope>NUCLEOTIDE SEQUENCE</scope>
    <source>
        <strain evidence="4">WSJ</strain>
        <tissue evidence="4">Leaf</tissue>
    </source>
</reference>
<dbReference type="SUPFAM" id="SSF55797">
    <property type="entry name" value="PR-1-like"/>
    <property type="match status" value="1"/>
</dbReference>
<keyword evidence="1" id="KW-0568">Pathogenesis-related protein</keyword>
<dbReference type="FunFam" id="3.40.33.10:FF:000004">
    <property type="entry name" value="CAP, cysteine-rich secretory protein, antigen 5"/>
    <property type="match status" value="1"/>
</dbReference>
<dbReference type="InterPro" id="IPR014044">
    <property type="entry name" value="CAP_dom"/>
</dbReference>
<evidence type="ECO:0000313" key="5">
    <source>
        <dbReference type="Proteomes" id="UP001229421"/>
    </source>
</evidence>
<feature type="chain" id="PRO_5041909743" description="SCP domain-containing protein" evidence="2">
    <location>
        <begin position="23"/>
        <end position="161"/>
    </location>
</feature>
<accession>A0AAD8K7V0</accession>
<keyword evidence="5" id="KW-1185">Reference proteome</keyword>
<feature type="domain" description="SCP" evidence="3">
    <location>
        <begin position="24"/>
        <end position="157"/>
    </location>
</feature>
<proteinExistence type="predicted"/>